<feature type="transmembrane region" description="Helical" evidence="1">
    <location>
        <begin position="6"/>
        <end position="23"/>
    </location>
</feature>
<reference evidence="3" key="2">
    <citation type="submission" date="2015-07" db="EMBL/GenBank/DDBJ databases">
        <title>Contrasting host-pathogen interactions and genome evolution in two generalist and specialist microsporidian pathogens of mosquitoes.</title>
        <authorList>
            <consortium name="The Broad Institute Genomics Platform"/>
            <consortium name="The Broad Institute Genome Sequencing Center for Infectious Disease"/>
            <person name="Cuomo C.A."/>
            <person name="Sanscrainte N.D."/>
            <person name="Goldberg J.M."/>
            <person name="Heiman D."/>
            <person name="Young S."/>
            <person name="Zeng Q."/>
            <person name="Becnel J.J."/>
            <person name="Birren B.W."/>
        </authorList>
    </citation>
    <scope>NUCLEOTIDE SEQUENCE [LARGE SCALE GENOMIC DNA]</scope>
    <source>
        <strain evidence="3">USNM 41457</strain>
    </source>
</reference>
<evidence type="ECO:0000313" key="3">
    <source>
        <dbReference type="Proteomes" id="UP000003163"/>
    </source>
</evidence>
<keyword evidence="1" id="KW-0812">Transmembrane</keyword>
<accession>J9DLQ9</accession>
<dbReference type="VEuPathDB" id="MicrosporidiaDB:EDEG_03245"/>
<gene>
    <name evidence="2" type="ORF">EDEG_03245</name>
</gene>
<dbReference type="HOGENOM" id="CLU_721652_0_0_1"/>
<dbReference type="AlphaFoldDB" id="J9DLQ9"/>
<feature type="transmembrane region" description="Helical" evidence="1">
    <location>
        <begin position="351"/>
        <end position="375"/>
    </location>
</feature>
<organism evidence="2 3">
    <name type="scientific">Edhazardia aedis (strain USNM 41457)</name>
    <name type="common">Microsporidian parasite</name>
    <dbReference type="NCBI Taxonomy" id="1003232"/>
    <lineage>
        <taxon>Eukaryota</taxon>
        <taxon>Fungi</taxon>
        <taxon>Fungi incertae sedis</taxon>
        <taxon>Microsporidia</taxon>
        <taxon>Edhazardia</taxon>
    </lineage>
</organism>
<evidence type="ECO:0000313" key="2">
    <source>
        <dbReference type="EMBL" id="EJW02312.1"/>
    </source>
</evidence>
<evidence type="ECO:0000256" key="1">
    <source>
        <dbReference type="SAM" id="Phobius"/>
    </source>
</evidence>
<reference evidence="2 3" key="1">
    <citation type="submission" date="2011-08" db="EMBL/GenBank/DDBJ databases">
        <authorList>
            <person name="Liu Z.J."/>
            <person name="Shi F.L."/>
            <person name="Lu J.Q."/>
            <person name="Li M."/>
            <person name="Wang Z.L."/>
        </authorList>
    </citation>
    <scope>NUCLEOTIDE SEQUENCE [LARGE SCALE GENOMIC DNA]</scope>
    <source>
        <strain evidence="2 3">USNM 41457</strain>
    </source>
</reference>
<keyword evidence="1" id="KW-0472">Membrane</keyword>
<name>J9DLQ9_EDHAE</name>
<dbReference type="InParanoid" id="J9DLQ9"/>
<protein>
    <submittedName>
        <fullName evidence="2">Uncharacterized protein</fullName>
    </submittedName>
</protein>
<dbReference type="EMBL" id="AFBI03000078">
    <property type="protein sequence ID" value="EJW02312.1"/>
    <property type="molecule type" value="Genomic_DNA"/>
</dbReference>
<keyword evidence="3" id="KW-1185">Reference proteome</keyword>
<proteinExistence type="predicted"/>
<dbReference type="Proteomes" id="UP000003163">
    <property type="component" value="Unassembled WGS sequence"/>
</dbReference>
<sequence length="383" mass="45443">MQRFLFLSLVTMSFFGYILFLGVKSNILLSVIKISIVNGIFCSESIAAGTKRQFNSSKSKISTNSMEVFESEENETTLINGFRNVNQYVSELDNLKIIDINNSMYSNFFITNVGDNKSAFKNYELETFDPYYDAENFKLIDKCYINVLIENNEPTSKIHGRIYSFFDKFKKAIYFLQKKKNREVFNSQKMIFLRHCNFDDLININLTNIRDINSTNCLLGMICVLFDILNENKKLGMKELILIKCFCNSNLDLEFIINETFAHENEFKTRFWILKFNLLNLMKNNGKNYKRGNIEYVYINIWPYKENFTHNKACYLKIDIDKYINNLMMFKKKIIEIDEIAKQMYIEKFMVYFRCLDILILHIIIICVAYLFHYIGIFKLYDE</sequence>
<keyword evidence="1" id="KW-1133">Transmembrane helix</keyword>
<comment type="caution">
    <text evidence="2">The sequence shown here is derived from an EMBL/GenBank/DDBJ whole genome shotgun (WGS) entry which is preliminary data.</text>
</comment>